<keyword evidence="4 6" id="KW-1133">Transmembrane helix</keyword>
<reference evidence="8 9" key="1">
    <citation type="submission" date="2021-03" db="EMBL/GenBank/DDBJ databases">
        <title>Genomic Encyclopedia of Type Strains, Phase IV (KMG-IV): sequencing the most valuable type-strain genomes for metagenomic binning, comparative biology and taxonomic classification.</title>
        <authorList>
            <person name="Goeker M."/>
        </authorList>
    </citation>
    <scope>NUCLEOTIDE SEQUENCE [LARGE SCALE GENOMIC DNA]</scope>
    <source>
        <strain evidence="8 9">DSM 25790</strain>
    </source>
</reference>
<dbReference type="PANTHER" id="PTHR36115">
    <property type="entry name" value="PROLINE-RICH ANTIGEN HOMOLOG-RELATED"/>
    <property type="match status" value="1"/>
</dbReference>
<gene>
    <name evidence="8" type="ORF">J2Z81_002566</name>
</gene>
<evidence type="ECO:0000256" key="1">
    <source>
        <dbReference type="ARBA" id="ARBA00004651"/>
    </source>
</evidence>
<sequence>MSDYQKNNHVESESEYNRGTDDKIESEKKRYAGFWMRFWAYITDLIVIFSINGILLSPLKFVGDGRIDIGFWTLNGIVSVFVFYIYFLLMTKVYGQTIGKMVFGLRVIRIDDKDLKWSDLLFREVIGRFIYRAMALLFLLYAVVAFTPEKQGLHDIVGNTRVIHKN</sequence>
<feature type="transmembrane region" description="Helical" evidence="6">
    <location>
        <begin position="69"/>
        <end position="89"/>
    </location>
</feature>
<evidence type="ECO:0000256" key="5">
    <source>
        <dbReference type="ARBA" id="ARBA00023136"/>
    </source>
</evidence>
<dbReference type="InterPro" id="IPR051791">
    <property type="entry name" value="Pra-immunoreactive"/>
</dbReference>
<dbReference type="Pfam" id="PF06271">
    <property type="entry name" value="RDD"/>
    <property type="match status" value="1"/>
</dbReference>
<feature type="transmembrane region" description="Helical" evidence="6">
    <location>
        <begin position="129"/>
        <end position="147"/>
    </location>
</feature>
<dbReference type="RefSeq" id="WP_029267280.1">
    <property type="nucleotide sequence ID" value="NZ_JAGIKX010000029.1"/>
</dbReference>
<evidence type="ECO:0000256" key="6">
    <source>
        <dbReference type="SAM" id="Phobius"/>
    </source>
</evidence>
<accession>A0ABS4SAP4</accession>
<dbReference type="PANTHER" id="PTHR36115:SF9">
    <property type="entry name" value="LMO1584 PROTEIN"/>
    <property type="match status" value="1"/>
</dbReference>
<proteinExistence type="predicted"/>
<feature type="domain" description="RDD" evidence="7">
    <location>
        <begin position="31"/>
        <end position="158"/>
    </location>
</feature>
<comment type="subcellular location">
    <subcellularLocation>
        <location evidence="1">Cell membrane</location>
        <topology evidence="1">Multi-pass membrane protein</topology>
    </subcellularLocation>
</comment>
<dbReference type="InterPro" id="IPR010432">
    <property type="entry name" value="RDD"/>
</dbReference>
<evidence type="ECO:0000313" key="9">
    <source>
        <dbReference type="Proteomes" id="UP001519294"/>
    </source>
</evidence>
<feature type="transmembrane region" description="Helical" evidence="6">
    <location>
        <begin position="38"/>
        <end position="57"/>
    </location>
</feature>
<dbReference type="EMBL" id="JAGIKX010000029">
    <property type="protein sequence ID" value="MBP2258583.1"/>
    <property type="molecule type" value="Genomic_DNA"/>
</dbReference>
<keyword evidence="2" id="KW-1003">Cell membrane</keyword>
<name>A0ABS4SAP4_9BACI</name>
<comment type="caution">
    <text evidence="8">The sequence shown here is derived from an EMBL/GenBank/DDBJ whole genome shotgun (WGS) entry which is preliminary data.</text>
</comment>
<evidence type="ECO:0000256" key="4">
    <source>
        <dbReference type="ARBA" id="ARBA00022989"/>
    </source>
</evidence>
<evidence type="ECO:0000259" key="7">
    <source>
        <dbReference type="Pfam" id="PF06271"/>
    </source>
</evidence>
<protein>
    <submittedName>
        <fullName evidence="8">RDD family membrane protein YckC</fullName>
    </submittedName>
</protein>
<keyword evidence="9" id="KW-1185">Reference proteome</keyword>
<dbReference type="Proteomes" id="UP001519294">
    <property type="component" value="Unassembled WGS sequence"/>
</dbReference>
<keyword evidence="3 6" id="KW-0812">Transmembrane</keyword>
<evidence type="ECO:0000256" key="2">
    <source>
        <dbReference type="ARBA" id="ARBA00022475"/>
    </source>
</evidence>
<evidence type="ECO:0000256" key="3">
    <source>
        <dbReference type="ARBA" id="ARBA00022692"/>
    </source>
</evidence>
<keyword evidence="5 6" id="KW-0472">Membrane</keyword>
<evidence type="ECO:0000313" key="8">
    <source>
        <dbReference type="EMBL" id="MBP2258583.1"/>
    </source>
</evidence>
<organism evidence="8 9">
    <name type="scientific">Virgibacillus alimentarius</name>
    <dbReference type="NCBI Taxonomy" id="698769"/>
    <lineage>
        <taxon>Bacteria</taxon>
        <taxon>Bacillati</taxon>
        <taxon>Bacillota</taxon>
        <taxon>Bacilli</taxon>
        <taxon>Bacillales</taxon>
        <taxon>Bacillaceae</taxon>
        <taxon>Virgibacillus</taxon>
    </lineage>
</organism>